<proteinExistence type="predicted"/>
<dbReference type="SUPFAM" id="SSF51735">
    <property type="entry name" value="NAD(P)-binding Rossmann-fold domains"/>
    <property type="match status" value="1"/>
</dbReference>
<dbReference type="OrthoDB" id="9779041at2"/>
<dbReference type="EMBL" id="FMZO01000018">
    <property type="protein sequence ID" value="SDE00997.1"/>
    <property type="molecule type" value="Genomic_DNA"/>
</dbReference>
<gene>
    <name evidence="2" type="ORF">SAMN04487894_11817</name>
</gene>
<accession>A0A1G6ZFH3</accession>
<organism evidence="2 3">
    <name type="scientific">Niabella drilacis (strain DSM 25811 / CCM 8410 / CCUG 62505 / LMG 26954 / E90)</name>
    <dbReference type="NCBI Taxonomy" id="1285928"/>
    <lineage>
        <taxon>Bacteria</taxon>
        <taxon>Pseudomonadati</taxon>
        <taxon>Bacteroidota</taxon>
        <taxon>Chitinophagia</taxon>
        <taxon>Chitinophagales</taxon>
        <taxon>Chitinophagaceae</taxon>
        <taxon>Niabella</taxon>
    </lineage>
</organism>
<dbReference type="STRING" id="1285928.SAMN04487894_11817"/>
<sequence length="360" mass="39856">MESVVNKTTLTTAYSGKKVLITGHTGFKGTWLALWLKELGARVKGYALAPENEQCIFNVTQPFAASESIIADIRNKAKLADEIAAFQPDYIFHLAAQPLVRRSYDIPAETFEVNVTGTANLLEALQKVNGECTVLIITTDKVYDNKEQDILYKEEDPLGGYDPYSASKACTELVVASFRNSFFNTAAYSSHQKALASVRAGNVIGGGDFSKDRILPDIVTALKNQQTILVRNPAAVRPWQHVLEPLGGYLLLASQLHREPAYSGAYNFGPEPADHLTVKELAEQAIAAWGGGTWKDNSNPQAVHEAHLLQLDIEKAKRQLHWRPKLTAKEAVNWTIDWYRQPAAAAASFTFHQINRYMAL</sequence>
<dbReference type="Proteomes" id="UP000198757">
    <property type="component" value="Unassembled WGS sequence"/>
</dbReference>
<dbReference type="InterPro" id="IPR036291">
    <property type="entry name" value="NAD(P)-bd_dom_sf"/>
</dbReference>
<dbReference type="NCBIfam" id="TIGR02622">
    <property type="entry name" value="CDP_4_6_dhtase"/>
    <property type="match status" value="1"/>
</dbReference>
<keyword evidence="3" id="KW-1185">Reference proteome</keyword>
<dbReference type="Gene3D" id="3.40.50.720">
    <property type="entry name" value="NAD(P)-binding Rossmann-like Domain"/>
    <property type="match status" value="1"/>
</dbReference>
<evidence type="ECO:0000259" key="1">
    <source>
        <dbReference type="Pfam" id="PF16363"/>
    </source>
</evidence>
<evidence type="ECO:0000313" key="2">
    <source>
        <dbReference type="EMBL" id="SDE00997.1"/>
    </source>
</evidence>
<name>A0A1G6ZFH3_NIADE</name>
<evidence type="ECO:0000313" key="3">
    <source>
        <dbReference type="Proteomes" id="UP000198757"/>
    </source>
</evidence>
<dbReference type="RefSeq" id="WP_090392524.1">
    <property type="nucleotide sequence ID" value="NZ_FMZO01000018.1"/>
</dbReference>
<dbReference type="Gene3D" id="3.90.25.10">
    <property type="entry name" value="UDP-galactose 4-epimerase, domain 1"/>
    <property type="match status" value="1"/>
</dbReference>
<protein>
    <submittedName>
        <fullName evidence="2">CDP-glucose 4,6-dehydratase</fullName>
    </submittedName>
</protein>
<dbReference type="Pfam" id="PF16363">
    <property type="entry name" value="GDP_Man_Dehyd"/>
    <property type="match status" value="1"/>
</dbReference>
<reference evidence="3" key="1">
    <citation type="submission" date="2016-10" db="EMBL/GenBank/DDBJ databases">
        <authorList>
            <person name="Varghese N."/>
            <person name="Submissions S."/>
        </authorList>
    </citation>
    <scope>NUCLEOTIDE SEQUENCE [LARGE SCALE GENOMIC DNA]</scope>
    <source>
        <strain evidence="3">DSM 25811 / CCM 8410 / LMG 26954 / E90</strain>
    </source>
</reference>
<dbReference type="InterPro" id="IPR013445">
    <property type="entry name" value="CDP_4_6_deHydtase"/>
</dbReference>
<dbReference type="AlphaFoldDB" id="A0A1G6ZFH3"/>
<feature type="domain" description="NAD(P)-binding" evidence="1">
    <location>
        <begin position="20"/>
        <end position="333"/>
    </location>
</feature>
<dbReference type="PANTHER" id="PTHR43000">
    <property type="entry name" value="DTDP-D-GLUCOSE 4,6-DEHYDRATASE-RELATED"/>
    <property type="match status" value="1"/>
</dbReference>
<dbReference type="InterPro" id="IPR016040">
    <property type="entry name" value="NAD(P)-bd_dom"/>
</dbReference>